<dbReference type="Proteomes" id="UP000591844">
    <property type="component" value="Unassembled WGS sequence"/>
</dbReference>
<protein>
    <submittedName>
        <fullName evidence="1">Uncharacterized protein</fullName>
    </submittedName>
</protein>
<keyword evidence="2" id="KW-1185">Reference proteome</keyword>
<organism evidence="1 2">
    <name type="scientific">Photorhabdus cinerea</name>
    <dbReference type="NCBI Taxonomy" id="471575"/>
    <lineage>
        <taxon>Bacteria</taxon>
        <taxon>Pseudomonadati</taxon>
        <taxon>Pseudomonadota</taxon>
        <taxon>Gammaproteobacteria</taxon>
        <taxon>Enterobacterales</taxon>
        <taxon>Morganellaceae</taxon>
        <taxon>Photorhabdus</taxon>
    </lineage>
</organism>
<dbReference type="RefSeq" id="WP_166309171.1">
    <property type="nucleotide sequence ID" value="NZ_CAWPIB010000019.1"/>
</dbReference>
<comment type="caution">
    <text evidence="1">The sequence shown here is derived from an EMBL/GenBank/DDBJ whole genome shotgun (WGS) entry which is preliminary data.</text>
</comment>
<name>A0A7X5QGI0_9GAMM</name>
<evidence type="ECO:0000313" key="1">
    <source>
        <dbReference type="EMBL" id="NHB93750.1"/>
    </source>
</evidence>
<dbReference type="EMBL" id="PUJW01000019">
    <property type="protein sequence ID" value="NHB93750.1"/>
    <property type="molecule type" value="Genomic_DNA"/>
</dbReference>
<proteinExistence type="predicted"/>
<accession>A0A7X5QGI0</accession>
<evidence type="ECO:0000313" key="2">
    <source>
        <dbReference type="Proteomes" id="UP000591844"/>
    </source>
</evidence>
<gene>
    <name evidence="1" type="ORF">C5469_17025</name>
</gene>
<reference evidence="1 2" key="1">
    <citation type="submission" date="2018-02" db="EMBL/GenBank/DDBJ databases">
        <authorList>
            <person name="Machado R.A."/>
        </authorList>
    </citation>
    <scope>NUCLEOTIDE SEQUENCE [LARGE SCALE GENOMIC DNA]</scope>
    <source>
        <strain evidence="1 2">DSM 19724</strain>
    </source>
</reference>
<dbReference type="AlphaFoldDB" id="A0A7X5QGI0"/>
<sequence>MTVNRENQEISEKVEMLSSILVGLQRLVRTGGVSKRDLNNIIGSALNISNEIHVKLEIDNESIPYNTRANKNIKTIPKSLLANLIYQNKE</sequence>